<dbReference type="InterPro" id="IPR020546">
    <property type="entry name" value="ATP_synth_F1_dsu/esu_N"/>
</dbReference>
<evidence type="ECO:0000256" key="4">
    <source>
        <dbReference type="ARBA" id="ARBA00011648"/>
    </source>
</evidence>
<dbReference type="FunFam" id="2.60.15.10:FF:000001">
    <property type="entry name" value="ATP synthase epsilon chain"/>
    <property type="match status" value="1"/>
</dbReference>
<comment type="function">
    <text evidence="1 15">Produces ATP from ADP in the presence of a proton gradient across the membrane.</text>
</comment>
<keyword evidence="10 15" id="KW-0472">Membrane</keyword>
<dbReference type="OrthoDB" id="9791445at2"/>
<dbReference type="SUPFAM" id="SSF46604">
    <property type="entry name" value="Epsilon subunit of F1F0-ATP synthase C-terminal domain"/>
    <property type="match status" value="1"/>
</dbReference>
<evidence type="ECO:0000256" key="7">
    <source>
        <dbReference type="ARBA" id="ARBA00022475"/>
    </source>
</evidence>
<dbReference type="CDD" id="cd12152">
    <property type="entry name" value="F1-ATPase_delta"/>
    <property type="match status" value="1"/>
</dbReference>
<evidence type="ECO:0000256" key="6">
    <source>
        <dbReference type="ARBA" id="ARBA00022448"/>
    </source>
</evidence>
<evidence type="ECO:0000256" key="15">
    <source>
        <dbReference type="HAMAP-Rule" id="MF_00530"/>
    </source>
</evidence>
<dbReference type="InterPro" id="IPR036771">
    <property type="entry name" value="ATPsynth_dsu/esu_N"/>
</dbReference>
<dbReference type="SUPFAM" id="SSF51344">
    <property type="entry name" value="Epsilon subunit of F1F0-ATP synthase N-terminal domain"/>
    <property type="match status" value="1"/>
</dbReference>
<evidence type="ECO:0000256" key="5">
    <source>
        <dbReference type="ARBA" id="ARBA00014480"/>
    </source>
</evidence>
<evidence type="ECO:0000256" key="9">
    <source>
        <dbReference type="ARBA" id="ARBA00023065"/>
    </source>
</evidence>
<keyword evidence="11 15" id="KW-0139">CF(1)</keyword>
<keyword evidence="20" id="KW-1185">Reference proteome</keyword>
<dbReference type="Gene3D" id="1.20.5.440">
    <property type="entry name" value="ATP synthase delta/epsilon subunit, C-terminal domain"/>
    <property type="match status" value="1"/>
</dbReference>
<dbReference type="InterPro" id="IPR036794">
    <property type="entry name" value="ATP_F1_dsu/esu_C_sf"/>
</dbReference>
<evidence type="ECO:0000256" key="3">
    <source>
        <dbReference type="ARBA" id="ARBA00005712"/>
    </source>
</evidence>
<keyword evidence="9 15" id="KW-0406">Ion transport</keyword>
<keyword evidence="6 15" id="KW-0813">Transport</keyword>
<dbReference type="STRING" id="415747.SAMN03097708_02397"/>
<proteinExistence type="inferred from homology"/>
<protein>
    <recommendedName>
        <fullName evidence="5 15">ATP synthase epsilon chain</fullName>
    </recommendedName>
    <alternativeName>
        <fullName evidence="14 15">ATP synthase F1 sector epsilon subunit</fullName>
    </alternativeName>
    <alternativeName>
        <fullName evidence="13 15">F-ATPase epsilon subunit</fullName>
    </alternativeName>
</protein>
<evidence type="ECO:0000256" key="14">
    <source>
        <dbReference type="ARBA" id="ARBA00031795"/>
    </source>
</evidence>
<evidence type="ECO:0000256" key="11">
    <source>
        <dbReference type="ARBA" id="ARBA00023196"/>
    </source>
</evidence>
<dbReference type="AlphaFoldDB" id="A0A1G5QML2"/>
<evidence type="ECO:0000256" key="10">
    <source>
        <dbReference type="ARBA" id="ARBA00023136"/>
    </source>
</evidence>
<comment type="similarity">
    <text evidence="3 15 16">Belongs to the ATPase epsilon chain family.</text>
</comment>
<dbReference type="InterPro" id="IPR001469">
    <property type="entry name" value="ATP_synth_F1_dsu/esu"/>
</dbReference>
<comment type="subcellular location">
    <subcellularLocation>
        <location evidence="2 15">Cell membrane</location>
        <topology evidence="2 15">Peripheral membrane protein</topology>
    </subcellularLocation>
</comment>
<dbReference type="NCBIfam" id="TIGR01216">
    <property type="entry name" value="ATP_synt_epsi"/>
    <property type="match status" value="1"/>
</dbReference>
<sequence>MSSPTNSAPTLVLHIVSAHEQVFSGEVSMVSVASVQGELGILPRHTPLMTLLNPGEARLKLPNGEYEYIYVSGGMMEVQPHEVTILADTVLRGEQIDKQAALEAKRRAEEVIRTSILYTDRDHARVELMKALAQLRTLNDSQWKRKR</sequence>
<name>A0A1G5QML2_9GAMM</name>
<evidence type="ECO:0000256" key="1">
    <source>
        <dbReference type="ARBA" id="ARBA00003543"/>
    </source>
</evidence>
<reference evidence="19 20" key="1">
    <citation type="submission" date="2016-10" db="EMBL/GenBank/DDBJ databases">
        <authorList>
            <person name="de Groot N.N."/>
        </authorList>
    </citation>
    <scope>NUCLEOTIDE SEQUENCE [LARGE SCALE GENOMIC DNA]</scope>
    <source>
        <strain evidence="19 20">HLD2</strain>
    </source>
</reference>
<keyword evidence="7 15" id="KW-1003">Cell membrane</keyword>
<dbReference type="RefSeq" id="WP_092997356.1">
    <property type="nucleotide sequence ID" value="NZ_FMWD01000007.1"/>
</dbReference>
<dbReference type="NCBIfam" id="NF001847">
    <property type="entry name" value="PRK00571.1-4"/>
    <property type="match status" value="1"/>
</dbReference>
<feature type="domain" description="ATP synthase F1 complex delta/epsilon subunit N-terminal" evidence="18">
    <location>
        <begin position="13"/>
        <end position="89"/>
    </location>
</feature>
<gene>
    <name evidence="15" type="primary">atpC</name>
    <name evidence="19" type="ORF">SAMN03097708_02397</name>
</gene>
<dbReference type="PANTHER" id="PTHR13822">
    <property type="entry name" value="ATP SYNTHASE DELTA/EPSILON CHAIN"/>
    <property type="match status" value="1"/>
</dbReference>
<evidence type="ECO:0000256" key="16">
    <source>
        <dbReference type="RuleBase" id="RU003656"/>
    </source>
</evidence>
<feature type="domain" description="ATP synthase epsilon subunit C-terminal" evidence="17">
    <location>
        <begin position="94"/>
        <end position="138"/>
    </location>
</feature>
<evidence type="ECO:0000313" key="19">
    <source>
        <dbReference type="EMBL" id="SCZ62977.1"/>
    </source>
</evidence>
<keyword evidence="12 15" id="KW-0066">ATP synthesis</keyword>
<comment type="subunit">
    <text evidence="4 15 16">F-type ATPases have 2 components, CF(1) - the catalytic core - and CF(0) - the membrane proton channel. CF(1) has five subunits: alpha(3), beta(3), gamma(1), delta(1), epsilon(1). CF(0) has three main subunits: a, b and c.</text>
</comment>
<dbReference type="HAMAP" id="MF_00530">
    <property type="entry name" value="ATP_synth_epsil_bac"/>
    <property type="match status" value="1"/>
</dbReference>
<accession>A0A1G5QML2</accession>
<evidence type="ECO:0000259" key="18">
    <source>
        <dbReference type="Pfam" id="PF02823"/>
    </source>
</evidence>
<evidence type="ECO:0000256" key="8">
    <source>
        <dbReference type="ARBA" id="ARBA00022781"/>
    </source>
</evidence>
<dbReference type="Pfam" id="PF02823">
    <property type="entry name" value="ATP-synt_DE_N"/>
    <property type="match status" value="1"/>
</dbReference>
<keyword evidence="8 15" id="KW-0375">Hydrogen ion transport</keyword>
<organism evidence="19 20">
    <name type="scientific">Thiohalomonas denitrificans</name>
    <dbReference type="NCBI Taxonomy" id="415747"/>
    <lineage>
        <taxon>Bacteria</taxon>
        <taxon>Pseudomonadati</taxon>
        <taxon>Pseudomonadota</taxon>
        <taxon>Gammaproteobacteria</taxon>
        <taxon>Thiohalomonadales</taxon>
        <taxon>Thiohalomonadaceae</taxon>
        <taxon>Thiohalomonas</taxon>
    </lineage>
</organism>
<evidence type="ECO:0000256" key="13">
    <source>
        <dbReference type="ARBA" id="ARBA00030215"/>
    </source>
</evidence>
<dbReference type="GO" id="GO:0005886">
    <property type="term" value="C:plasma membrane"/>
    <property type="evidence" value="ECO:0007669"/>
    <property type="project" value="UniProtKB-SubCell"/>
</dbReference>
<dbReference type="GO" id="GO:0046933">
    <property type="term" value="F:proton-transporting ATP synthase activity, rotational mechanism"/>
    <property type="evidence" value="ECO:0007669"/>
    <property type="project" value="UniProtKB-UniRule"/>
</dbReference>
<dbReference type="EMBL" id="FMWD01000007">
    <property type="protein sequence ID" value="SCZ62977.1"/>
    <property type="molecule type" value="Genomic_DNA"/>
</dbReference>
<evidence type="ECO:0000256" key="2">
    <source>
        <dbReference type="ARBA" id="ARBA00004202"/>
    </source>
</evidence>
<dbReference type="Proteomes" id="UP000199648">
    <property type="component" value="Unassembled WGS sequence"/>
</dbReference>
<dbReference type="GO" id="GO:0005524">
    <property type="term" value="F:ATP binding"/>
    <property type="evidence" value="ECO:0007669"/>
    <property type="project" value="UniProtKB-UniRule"/>
</dbReference>
<evidence type="ECO:0000313" key="20">
    <source>
        <dbReference type="Proteomes" id="UP000199648"/>
    </source>
</evidence>
<evidence type="ECO:0000256" key="12">
    <source>
        <dbReference type="ARBA" id="ARBA00023310"/>
    </source>
</evidence>
<dbReference type="GO" id="GO:0045259">
    <property type="term" value="C:proton-transporting ATP synthase complex"/>
    <property type="evidence" value="ECO:0007669"/>
    <property type="project" value="UniProtKB-KW"/>
</dbReference>
<dbReference type="PANTHER" id="PTHR13822:SF10">
    <property type="entry name" value="ATP SYNTHASE EPSILON CHAIN, CHLOROPLASTIC"/>
    <property type="match status" value="1"/>
</dbReference>
<dbReference type="Gene3D" id="2.60.15.10">
    <property type="entry name" value="F0F1 ATP synthase delta/epsilon subunit, N-terminal"/>
    <property type="match status" value="1"/>
</dbReference>
<dbReference type="Pfam" id="PF00401">
    <property type="entry name" value="ATP-synt_DE"/>
    <property type="match status" value="1"/>
</dbReference>
<evidence type="ECO:0000259" key="17">
    <source>
        <dbReference type="Pfam" id="PF00401"/>
    </source>
</evidence>
<dbReference type="InterPro" id="IPR020547">
    <property type="entry name" value="ATP_synth_F1_esu_C"/>
</dbReference>